<sequence>MNQSYHRFTELFLQLGLPSDVDGIKHFLENHSPLDPSIRLENAPFWTQAQSTLLRDEILQDADWAEVIDQLNAALRRGKQ</sequence>
<evidence type="ECO:0000313" key="1">
    <source>
        <dbReference type="EMBL" id="PUE59130.1"/>
    </source>
</evidence>
<gene>
    <name evidence="1" type="ORF">B9Z44_05825</name>
</gene>
<protein>
    <recommendedName>
        <fullName evidence="3">DUF2789 domain-containing protein</fullName>
    </recommendedName>
</protein>
<dbReference type="InterPro" id="IPR021250">
    <property type="entry name" value="DUF2789"/>
</dbReference>
<dbReference type="RefSeq" id="WP_104801466.1">
    <property type="nucleotide sequence ID" value="NZ_NESP01000001.1"/>
</dbReference>
<reference evidence="1 2" key="1">
    <citation type="submission" date="2017-04" db="EMBL/GenBank/DDBJ databases">
        <title>Unexpected and diverse lifestyles within the genus Limnohabitans.</title>
        <authorList>
            <person name="Kasalicky V."/>
            <person name="Mehrshad M."/>
            <person name="Andrei S.-A."/>
            <person name="Salcher M."/>
            <person name="Kratochvilova H."/>
            <person name="Simek K."/>
            <person name="Ghai R."/>
        </authorList>
    </citation>
    <scope>NUCLEOTIDE SEQUENCE [LARGE SCALE GENOMIC DNA]</scope>
    <source>
        <strain evidence="1 2">MWH-C5</strain>
    </source>
</reference>
<proteinExistence type="predicted"/>
<dbReference type="AlphaFoldDB" id="A0A315EMM0"/>
<dbReference type="InterPro" id="IPR038086">
    <property type="entry name" value="DUF2789_sf"/>
</dbReference>
<dbReference type="Gene3D" id="1.10.10.1130">
    <property type="entry name" value="Uncharacterised protein PF10982, DUF2789"/>
    <property type="match status" value="1"/>
</dbReference>
<organism evidence="1 2">
    <name type="scientific">Limnohabitans curvus</name>
    <dbReference type="NCBI Taxonomy" id="323423"/>
    <lineage>
        <taxon>Bacteria</taxon>
        <taxon>Pseudomonadati</taxon>
        <taxon>Pseudomonadota</taxon>
        <taxon>Betaproteobacteria</taxon>
        <taxon>Burkholderiales</taxon>
        <taxon>Comamonadaceae</taxon>
        <taxon>Limnohabitans</taxon>
    </lineage>
</organism>
<dbReference type="Proteomes" id="UP000251341">
    <property type="component" value="Unassembled WGS sequence"/>
</dbReference>
<evidence type="ECO:0000313" key="2">
    <source>
        <dbReference type="Proteomes" id="UP000251341"/>
    </source>
</evidence>
<name>A0A315EMM0_9BURK</name>
<keyword evidence="2" id="KW-1185">Reference proteome</keyword>
<dbReference type="Pfam" id="PF10982">
    <property type="entry name" value="DUF2789"/>
    <property type="match status" value="1"/>
</dbReference>
<accession>A0A315EMM0</accession>
<evidence type="ECO:0008006" key="3">
    <source>
        <dbReference type="Google" id="ProtNLM"/>
    </source>
</evidence>
<dbReference type="EMBL" id="NESP01000001">
    <property type="protein sequence ID" value="PUE59130.1"/>
    <property type="molecule type" value="Genomic_DNA"/>
</dbReference>
<comment type="caution">
    <text evidence="1">The sequence shown here is derived from an EMBL/GenBank/DDBJ whole genome shotgun (WGS) entry which is preliminary data.</text>
</comment>